<evidence type="ECO:0000313" key="2">
    <source>
        <dbReference type="Proteomes" id="UP001187531"/>
    </source>
</evidence>
<evidence type="ECO:0008006" key="3">
    <source>
        <dbReference type="Google" id="ProtNLM"/>
    </source>
</evidence>
<dbReference type="EMBL" id="JAVRJZ010000003">
    <property type="protein sequence ID" value="KAK2724830.1"/>
    <property type="molecule type" value="Genomic_DNA"/>
</dbReference>
<comment type="caution">
    <text evidence="1">The sequence shown here is derived from an EMBL/GenBank/DDBJ whole genome shotgun (WGS) entry which is preliminary data.</text>
</comment>
<dbReference type="AlphaFoldDB" id="A0AA88LK34"/>
<name>A0AA88LK34_ARTSF</name>
<dbReference type="Gene3D" id="1.50.10.10">
    <property type="match status" value="2"/>
</dbReference>
<proteinExistence type="predicted"/>
<accession>A0AA88LK34</accession>
<dbReference type="PANTHER" id="PTHR42899">
    <property type="entry name" value="SPERMATOGENESIS-ASSOCIATED PROTEIN 20"/>
    <property type="match status" value="1"/>
</dbReference>
<protein>
    <recommendedName>
        <fullName evidence="3">Spermatogenesis-associated protein 20</fullName>
    </recommendedName>
</protein>
<dbReference type="InterPro" id="IPR012341">
    <property type="entry name" value="6hp_glycosidase-like_sf"/>
</dbReference>
<gene>
    <name evidence="1" type="ORF">QYM36_001337</name>
</gene>
<sequence length="655" mass="73898">METTILTFIFVLESGAINLQSGWRENPGRVANSGKEIIAALASSSKLGGGTDLPSFPSVKKGIDQLMRSYEPKFGGFGHAPKFPQPSNFNLIFAYYARNSNDPNAKRALQACLHTLECMRRGGIHDHVSQGFARYSTDSEWHVPHFEKMLYDQAQLAVAYTNAYLATKNEVWKDVVDDILTYVSRDLSDASGGFYSAEDADSYPYEGANEKKEGAFCVWTFDELQNHLEGINFKDGSPVFPVFCEHFGVSSKGNVSPSKDPHKELTGKNVLIMRKSEEETADKHQVKVEELKLIFKRALNKLHEIRQSRPRPHLDDKIIAAWNGLMLTGFARAGFIFNNKNYLDRAQQNAEFLEKYLCTDEGTLIRSIYKGPDHPIQISEPIHGFADDYAFVIRGFLDLHMALQDEHWLQLAYNLQKKMDSLFWDETEGAYYQSPAGDPHIMIRLKEDQDGAEPTSSSVAVENLVRLGALLDDATCMEKARKTLSAFKDRIDKIPVALTEMLCGFMMYNHGLTEANTEHKSYDSRGINHKEGGWPKEVNPSDAELVGRFRKRIEKDDSYIVSVLKLAKSTEFLIRQNLIIDIHEDYFVEEDDYTLAELELIRPILIWMIDAEVQPDDWLHNKTQGGGTGVQCAGKWLCGATCCSGVLFHLLICDS</sequence>
<dbReference type="Proteomes" id="UP001187531">
    <property type="component" value="Unassembled WGS sequence"/>
</dbReference>
<dbReference type="InterPro" id="IPR008928">
    <property type="entry name" value="6-hairpin_glycosidase_sf"/>
</dbReference>
<dbReference type="SUPFAM" id="SSF48208">
    <property type="entry name" value="Six-hairpin glycosidases"/>
    <property type="match status" value="1"/>
</dbReference>
<dbReference type="InterPro" id="IPR024705">
    <property type="entry name" value="Ssp411"/>
</dbReference>
<evidence type="ECO:0000313" key="1">
    <source>
        <dbReference type="EMBL" id="KAK2724830.1"/>
    </source>
</evidence>
<dbReference type="GO" id="GO:0005975">
    <property type="term" value="P:carbohydrate metabolic process"/>
    <property type="evidence" value="ECO:0007669"/>
    <property type="project" value="InterPro"/>
</dbReference>
<reference evidence="1" key="1">
    <citation type="submission" date="2023-07" db="EMBL/GenBank/DDBJ databases">
        <title>Chromosome-level genome assembly of Artemia franciscana.</title>
        <authorList>
            <person name="Jo E."/>
        </authorList>
    </citation>
    <scope>NUCLEOTIDE SEQUENCE</scope>
    <source>
        <tissue evidence="1">Whole body</tissue>
    </source>
</reference>
<organism evidence="1 2">
    <name type="scientific">Artemia franciscana</name>
    <name type="common">Brine shrimp</name>
    <name type="synonym">Artemia sanfranciscana</name>
    <dbReference type="NCBI Taxonomy" id="6661"/>
    <lineage>
        <taxon>Eukaryota</taxon>
        <taxon>Metazoa</taxon>
        <taxon>Ecdysozoa</taxon>
        <taxon>Arthropoda</taxon>
        <taxon>Crustacea</taxon>
        <taxon>Branchiopoda</taxon>
        <taxon>Anostraca</taxon>
        <taxon>Artemiidae</taxon>
        <taxon>Artemia</taxon>
    </lineage>
</organism>
<keyword evidence="2" id="KW-1185">Reference proteome</keyword>
<dbReference type="PANTHER" id="PTHR42899:SF1">
    <property type="entry name" value="SPERMATOGENESIS-ASSOCIATED PROTEIN 20"/>
    <property type="match status" value="1"/>
</dbReference>